<sequence>MELQKRNFNIDPSEMIYHKDRFLTEGKCEMVRFVGAFHGEYILTNEIEVVCRGNELGKIARFVVRSGDQEVDLVMDLETCRYEAEGNIKTKLNDVVLVFEAQYKAEEVVPA</sequence>
<evidence type="ECO:0000313" key="1">
    <source>
        <dbReference type="EMBL" id="XDJ14533.1"/>
    </source>
</evidence>
<reference evidence="1" key="1">
    <citation type="submission" date="2024-07" db="EMBL/GenBank/DDBJ databases">
        <authorList>
            <person name="Bringhurst R.M."/>
            <person name="Homer T.E."/>
        </authorList>
    </citation>
    <scope>NUCLEOTIDE SEQUENCE</scope>
</reference>
<name>A0AB39CC57_9VIRU</name>
<proteinExistence type="predicted"/>
<organism evidence="1">
    <name type="scientific">Pseudomonas phage RVTF4</name>
    <dbReference type="NCBI Taxonomy" id="3236931"/>
    <lineage>
        <taxon>Viruses</taxon>
    </lineage>
</organism>
<protein>
    <submittedName>
        <fullName evidence="1">Uncharacterized protein</fullName>
    </submittedName>
</protein>
<accession>A0AB39CC57</accession>
<dbReference type="EMBL" id="PQ015378">
    <property type="protein sequence ID" value="XDJ14533.1"/>
    <property type="molecule type" value="Genomic_DNA"/>
</dbReference>